<evidence type="ECO:0000313" key="1">
    <source>
        <dbReference type="EMBL" id="MET3651176.1"/>
    </source>
</evidence>
<dbReference type="EMBL" id="JBEPMU010000001">
    <property type="protein sequence ID" value="MET3651176.1"/>
    <property type="molecule type" value="Genomic_DNA"/>
</dbReference>
<accession>A0ABV2JQR7</accession>
<gene>
    <name evidence="1" type="ORF">ABIC75_000878</name>
</gene>
<dbReference type="Proteomes" id="UP001549184">
    <property type="component" value="Unassembled WGS sequence"/>
</dbReference>
<proteinExistence type="predicted"/>
<organism evidence="1 2">
    <name type="scientific">Dyella japonica</name>
    <dbReference type="NCBI Taxonomy" id="231455"/>
    <lineage>
        <taxon>Bacteria</taxon>
        <taxon>Pseudomonadati</taxon>
        <taxon>Pseudomonadota</taxon>
        <taxon>Gammaproteobacteria</taxon>
        <taxon>Lysobacterales</taxon>
        <taxon>Rhodanobacteraceae</taxon>
        <taxon>Dyella</taxon>
    </lineage>
</organism>
<reference evidence="1 2" key="1">
    <citation type="submission" date="2024-06" db="EMBL/GenBank/DDBJ databases">
        <title>Sorghum-associated microbial communities from plants grown in Nebraska, USA.</title>
        <authorList>
            <person name="Schachtman D."/>
        </authorList>
    </citation>
    <scope>NUCLEOTIDE SEQUENCE [LARGE SCALE GENOMIC DNA]</scope>
    <source>
        <strain evidence="1 2">1073</strain>
    </source>
</reference>
<name>A0ABV2JQR7_9GAMM</name>
<dbReference type="RefSeq" id="WP_354012632.1">
    <property type="nucleotide sequence ID" value="NZ_JBEPMU010000001.1"/>
</dbReference>
<sequence>MIALSACALPAAVLAENASIPPAYMVQGADSPIAIYNAAVEVDHQGVAADLGDSVDTETLAKLSGGTIITQNTTLTGTVADNSADHLTTGDNIITGGSVAGATGFPTVIQNSGNNVLIQNATVLNVEFKQ</sequence>
<comment type="caution">
    <text evidence="1">The sequence shown here is derived from an EMBL/GenBank/DDBJ whole genome shotgun (WGS) entry which is preliminary data.</text>
</comment>
<evidence type="ECO:0000313" key="2">
    <source>
        <dbReference type="Proteomes" id="UP001549184"/>
    </source>
</evidence>
<keyword evidence="2" id="KW-1185">Reference proteome</keyword>
<protein>
    <submittedName>
        <fullName evidence="1">Uncharacterized protein</fullName>
    </submittedName>
</protein>